<comment type="subcellular location">
    <subcellularLocation>
        <location evidence="3">Cell membrane</location>
        <topology evidence="3">Multi-pass membrane protein</topology>
    </subcellularLocation>
    <subcellularLocation>
        <location evidence="2">Cell surface</location>
    </subcellularLocation>
    <subcellularLocation>
        <location evidence="1">Endosome</location>
    </subcellularLocation>
</comment>
<keyword evidence="6" id="KW-0967">Endosome</keyword>
<keyword evidence="12" id="KW-0325">Glycoprotein</keyword>
<feature type="domain" description="G-protein coupled receptors family 1 profile" evidence="16">
    <location>
        <begin position="56"/>
        <end position="302"/>
    </location>
</feature>
<dbReference type="Proteomes" id="UP000694388">
    <property type="component" value="Unplaced"/>
</dbReference>
<dbReference type="GO" id="GO:0070915">
    <property type="term" value="F:lysophosphatidic acid receptor activity"/>
    <property type="evidence" value="ECO:0007669"/>
    <property type="project" value="InterPro"/>
</dbReference>
<proteinExistence type="inferred from homology"/>
<keyword evidence="10" id="KW-1015">Disulfide bond</keyword>
<keyword evidence="7 15" id="KW-1133">Transmembrane helix</keyword>
<evidence type="ECO:0000256" key="10">
    <source>
        <dbReference type="ARBA" id="ARBA00023157"/>
    </source>
</evidence>
<dbReference type="FunFam" id="1.20.1070.10:FF:000025">
    <property type="entry name" value="Lysophosphatidic acid receptor 1"/>
    <property type="match status" value="1"/>
</dbReference>
<dbReference type="AlphaFoldDB" id="A0A8C4QET6"/>
<feature type="transmembrane region" description="Helical" evidence="15">
    <location>
        <begin position="77"/>
        <end position="97"/>
    </location>
</feature>
<dbReference type="InterPro" id="IPR002277">
    <property type="entry name" value="LPA_rcpt_EDG2"/>
</dbReference>
<evidence type="ECO:0000256" key="5">
    <source>
        <dbReference type="ARBA" id="ARBA00022692"/>
    </source>
</evidence>
<dbReference type="InterPro" id="IPR017452">
    <property type="entry name" value="GPCR_Rhodpsn_7TM"/>
</dbReference>
<dbReference type="Gene3D" id="1.20.1070.10">
    <property type="entry name" value="Rhodopsin 7-helix transmembrane proteins"/>
    <property type="match status" value="1"/>
</dbReference>
<feature type="transmembrane region" description="Helical" evidence="15">
    <location>
        <begin position="196"/>
        <end position="222"/>
    </location>
</feature>
<evidence type="ECO:0000256" key="12">
    <source>
        <dbReference type="ARBA" id="ARBA00023180"/>
    </source>
</evidence>
<keyword evidence="4" id="KW-1003">Cell membrane</keyword>
<keyword evidence="18" id="KW-1185">Reference proteome</keyword>
<reference evidence="17" key="2">
    <citation type="submission" date="2025-09" db="UniProtKB">
        <authorList>
            <consortium name="Ensembl"/>
        </authorList>
    </citation>
    <scope>IDENTIFICATION</scope>
</reference>
<keyword evidence="13 14" id="KW-0807">Transducer</keyword>
<evidence type="ECO:0000256" key="4">
    <source>
        <dbReference type="ARBA" id="ARBA00022475"/>
    </source>
</evidence>
<evidence type="ECO:0000256" key="6">
    <source>
        <dbReference type="ARBA" id="ARBA00022753"/>
    </source>
</evidence>
<keyword evidence="8 14" id="KW-0297">G-protein coupled receptor</keyword>
<dbReference type="GO" id="GO:0005768">
    <property type="term" value="C:endosome"/>
    <property type="evidence" value="ECO:0007669"/>
    <property type="project" value="UniProtKB-SubCell"/>
</dbReference>
<dbReference type="PROSITE" id="PS00237">
    <property type="entry name" value="G_PROTEIN_RECEP_F1_1"/>
    <property type="match status" value="1"/>
</dbReference>
<dbReference type="GeneTree" id="ENSGT01120000271896"/>
<name>A0A8C4QET6_EPTBU</name>
<evidence type="ECO:0000256" key="11">
    <source>
        <dbReference type="ARBA" id="ARBA00023170"/>
    </source>
</evidence>
<dbReference type="InterPro" id="IPR000276">
    <property type="entry name" value="GPCR_Rhodpsn"/>
</dbReference>
<dbReference type="GO" id="GO:0009986">
    <property type="term" value="C:cell surface"/>
    <property type="evidence" value="ECO:0007669"/>
    <property type="project" value="UniProtKB-SubCell"/>
</dbReference>
<evidence type="ECO:0000313" key="18">
    <source>
        <dbReference type="Proteomes" id="UP000694388"/>
    </source>
</evidence>
<evidence type="ECO:0000256" key="14">
    <source>
        <dbReference type="RuleBase" id="RU000688"/>
    </source>
</evidence>
<feature type="transmembrane region" description="Helical" evidence="15">
    <location>
        <begin position="154"/>
        <end position="176"/>
    </location>
</feature>
<keyword evidence="9 15" id="KW-0472">Membrane</keyword>
<evidence type="ECO:0000256" key="3">
    <source>
        <dbReference type="ARBA" id="ARBA00004651"/>
    </source>
</evidence>
<sequence>MNWTSATSAVDTKCHHHESITFFYNKSKKPLTDEWTSELQLVMGLGIIVSIFTVMANMLVMVAIYRNRRFHFPIYYLMANLAAADFLTGLSYFYLVFNTGPRTKKLTVNVWMFRQGLIDTSLTASVANLLAIAIERHITVFQMQLHSKMSVLRVFIIIAIIWIAAIFIGAIPGMGWNCICDIKNCSTMVPLYSNSYLTFWAVSNLSVFFVMLALYTHIFAYVHGRAARMAMHGAQLSLDSGPATMGLLKTVSIVLGAFIVCWTPGMVILLLDVYCDVCEVLNYEKYFLVLAMTNSAMNPIIYSSRDKEMRATFQRLLCCCGFKCFDDTWGRVISSSVGDNAVDMTLGSQRRPFLLSLRKNLTQLDVANSIV</sequence>
<evidence type="ECO:0000256" key="15">
    <source>
        <dbReference type="SAM" id="Phobius"/>
    </source>
</evidence>
<evidence type="ECO:0000256" key="7">
    <source>
        <dbReference type="ARBA" id="ARBA00022989"/>
    </source>
</evidence>
<evidence type="ECO:0000256" key="2">
    <source>
        <dbReference type="ARBA" id="ARBA00004241"/>
    </source>
</evidence>
<feature type="transmembrane region" description="Helical" evidence="15">
    <location>
        <begin position="117"/>
        <end position="134"/>
    </location>
</feature>
<dbReference type="PRINTS" id="PR01148">
    <property type="entry name" value="EDG2RECEPTOR"/>
</dbReference>
<feature type="transmembrane region" description="Helical" evidence="15">
    <location>
        <begin position="286"/>
        <end position="304"/>
    </location>
</feature>
<protein>
    <submittedName>
        <fullName evidence="17">Lysophosphatidic acid receptor 1</fullName>
    </submittedName>
</protein>
<evidence type="ECO:0000256" key="9">
    <source>
        <dbReference type="ARBA" id="ARBA00023136"/>
    </source>
</evidence>
<accession>A0A8C4QET6</accession>
<dbReference type="Ensembl" id="ENSEBUT00000014899.1">
    <property type="protein sequence ID" value="ENSEBUP00000014323.1"/>
    <property type="gene ID" value="ENSEBUG00000009023.1"/>
</dbReference>
<dbReference type="PROSITE" id="PS50262">
    <property type="entry name" value="G_PROTEIN_RECEP_F1_2"/>
    <property type="match status" value="1"/>
</dbReference>
<dbReference type="OMA" id="CIFITLA"/>
<feature type="transmembrane region" description="Helical" evidence="15">
    <location>
        <begin position="41"/>
        <end position="65"/>
    </location>
</feature>
<evidence type="ECO:0000256" key="1">
    <source>
        <dbReference type="ARBA" id="ARBA00004177"/>
    </source>
</evidence>
<dbReference type="PRINTS" id="PR00237">
    <property type="entry name" value="GPCRRHODOPSN"/>
</dbReference>
<keyword evidence="11 14" id="KW-0675">Receptor</keyword>
<feature type="transmembrane region" description="Helical" evidence="15">
    <location>
        <begin position="253"/>
        <end position="274"/>
    </location>
</feature>
<dbReference type="SUPFAM" id="SSF81321">
    <property type="entry name" value="Family A G protein-coupled receptor-like"/>
    <property type="match status" value="1"/>
</dbReference>
<evidence type="ECO:0000256" key="13">
    <source>
        <dbReference type="ARBA" id="ARBA00023224"/>
    </source>
</evidence>
<dbReference type="SMART" id="SM01381">
    <property type="entry name" value="7TM_GPCR_Srsx"/>
    <property type="match status" value="1"/>
</dbReference>
<dbReference type="PRINTS" id="PR01527">
    <property type="entry name" value="LPARECEPTOR"/>
</dbReference>
<evidence type="ECO:0000256" key="8">
    <source>
        <dbReference type="ARBA" id="ARBA00023040"/>
    </source>
</evidence>
<evidence type="ECO:0000259" key="16">
    <source>
        <dbReference type="PROSITE" id="PS50262"/>
    </source>
</evidence>
<keyword evidence="5 14" id="KW-0812">Transmembrane</keyword>
<comment type="similarity">
    <text evidence="14">Belongs to the G-protein coupled receptor 1 family.</text>
</comment>
<dbReference type="InterPro" id="IPR004065">
    <property type="entry name" value="LPA_rcpt"/>
</dbReference>
<dbReference type="Pfam" id="PF00001">
    <property type="entry name" value="7tm_1"/>
    <property type="match status" value="1"/>
</dbReference>
<reference evidence="17" key="1">
    <citation type="submission" date="2025-08" db="UniProtKB">
        <authorList>
            <consortium name="Ensembl"/>
        </authorList>
    </citation>
    <scope>IDENTIFICATION</scope>
</reference>
<dbReference type="GO" id="GO:0005886">
    <property type="term" value="C:plasma membrane"/>
    <property type="evidence" value="ECO:0007669"/>
    <property type="project" value="UniProtKB-SubCell"/>
</dbReference>
<evidence type="ECO:0000313" key="17">
    <source>
        <dbReference type="Ensembl" id="ENSEBUP00000014323.1"/>
    </source>
</evidence>
<dbReference type="PANTHER" id="PTHR22750">
    <property type="entry name" value="G-PROTEIN COUPLED RECEPTOR"/>
    <property type="match status" value="1"/>
</dbReference>
<organism evidence="17 18">
    <name type="scientific">Eptatretus burgeri</name>
    <name type="common">Inshore hagfish</name>
    <dbReference type="NCBI Taxonomy" id="7764"/>
    <lineage>
        <taxon>Eukaryota</taxon>
        <taxon>Metazoa</taxon>
        <taxon>Chordata</taxon>
        <taxon>Craniata</taxon>
        <taxon>Vertebrata</taxon>
        <taxon>Cyclostomata</taxon>
        <taxon>Myxini</taxon>
        <taxon>Myxiniformes</taxon>
        <taxon>Myxinidae</taxon>
        <taxon>Eptatretinae</taxon>
        <taxon>Eptatretus</taxon>
    </lineage>
</organism>